<organism evidence="2 3">
    <name type="scientific">Fusarium kuroshium</name>
    <dbReference type="NCBI Taxonomy" id="2010991"/>
    <lineage>
        <taxon>Eukaryota</taxon>
        <taxon>Fungi</taxon>
        <taxon>Dikarya</taxon>
        <taxon>Ascomycota</taxon>
        <taxon>Pezizomycotina</taxon>
        <taxon>Sordariomycetes</taxon>
        <taxon>Hypocreomycetidae</taxon>
        <taxon>Hypocreales</taxon>
        <taxon>Nectriaceae</taxon>
        <taxon>Fusarium</taxon>
        <taxon>Fusarium solani species complex</taxon>
    </lineage>
</organism>
<accession>A0A3M2S417</accession>
<protein>
    <submittedName>
        <fullName evidence="2">Uncharacterized protein</fullName>
    </submittedName>
</protein>
<evidence type="ECO:0000313" key="3">
    <source>
        <dbReference type="Proteomes" id="UP000277212"/>
    </source>
</evidence>
<keyword evidence="3" id="KW-1185">Reference proteome</keyword>
<reference evidence="2 3" key="1">
    <citation type="submission" date="2017-06" db="EMBL/GenBank/DDBJ databases">
        <title>Comparative genomic analysis of Ambrosia Fusariam Clade fungi.</title>
        <authorList>
            <person name="Stajich J.E."/>
            <person name="Carrillo J."/>
            <person name="Kijimoto T."/>
            <person name="Eskalen A."/>
            <person name="O'Donnell K."/>
            <person name="Kasson M."/>
        </authorList>
    </citation>
    <scope>NUCLEOTIDE SEQUENCE [LARGE SCALE GENOMIC DNA]</scope>
    <source>
        <strain evidence="2">UCR3666</strain>
    </source>
</reference>
<comment type="caution">
    <text evidence="2">The sequence shown here is derived from an EMBL/GenBank/DDBJ whole genome shotgun (WGS) entry which is preliminary data.</text>
</comment>
<name>A0A3M2S417_9HYPO</name>
<gene>
    <name evidence="2" type="ORF">CDV36_008069</name>
</gene>
<dbReference type="EMBL" id="NKUJ01000141">
    <property type="protein sequence ID" value="RMJ12290.1"/>
    <property type="molecule type" value="Genomic_DNA"/>
</dbReference>
<proteinExistence type="predicted"/>
<evidence type="ECO:0000256" key="1">
    <source>
        <dbReference type="SAM" id="MobiDB-lite"/>
    </source>
</evidence>
<feature type="region of interest" description="Disordered" evidence="1">
    <location>
        <begin position="1"/>
        <end position="94"/>
    </location>
</feature>
<feature type="compositionally biased region" description="Polar residues" evidence="1">
    <location>
        <begin position="85"/>
        <end position="94"/>
    </location>
</feature>
<dbReference type="AlphaFoldDB" id="A0A3M2S417"/>
<dbReference type="Proteomes" id="UP000277212">
    <property type="component" value="Unassembled WGS sequence"/>
</dbReference>
<sequence>MEPEEGNRRFRGHVPANTFSTGRPALAEDIGAQGHHQLGHHTAKSPESGLGAADSAKSILPSSEAVIASGDMERTCAEGEAGSGAQRSLPTIGP</sequence>
<evidence type="ECO:0000313" key="2">
    <source>
        <dbReference type="EMBL" id="RMJ12290.1"/>
    </source>
</evidence>